<feature type="compositionally biased region" description="Polar residues" evidence="9">
    <location>
        <begin position="292"/>
        <end position="311"/>
    </location>
</feature>
<dbReference type="EMBL" id="MU167285">
    <property type="protein sequence ID" value="KAG0144981.1"/>
    <property type="molecule type" value="Genomic_DNA"/>
</dbReference>
<dbReference type="GO" id="GO:0005737">
    <property type="term" value="C:cytoplasm"/>
    <property type="evidence" value="ECO:0007669"/>
    <property type="project" value="UniProtKB-SubCell"/>
</dbReference>
<keyword evidence="8" id="KW-0539">Nucleus</keyword>
<feature type="region of interest" description="Disordered" evidence="9">
    <location>
        <begin position="1"/>
        <end position="39"/>
    </location>
</feature>
<evidence type="ECO:0000256" key="8">
    <source>
        <dbReference type="ARBA" id="ARBA00023242"/>
    </source>
</evidence>
<comment type="caution">
    <text evidence="10">The sequence shown here is derived from an EMBL/GenBank/DDBJ whole genome shotgun (WGS) entry which is preliminary data.</text>
</comment>
<feature type="compositionally biased region" description="Low complexity" evidence="9">
    <location>
        <begin position="16"/>
        <end position="34"/>
    </location>
</feature>
<organism evidence="10 11">
    <name type="scientific">Cronartium quercuum f. sp. fusiforme G11</name>
    <dbReference type="NCBI Taxonomy" id="708437"/>
    <lineage>
        <taxon>Eukaryota</taxon>
        <taxon>Fungi</taxon>
        <taxon>Dikarya</taxon>
        <taxon>Basidiomycota</taxon>
        <taxon>Pucciniomycotina</taxon>
        <taxon>Pucciniomycetes</taxon>
        <taxon>Pucciniales</taxon>
        <taxon>Coleosporiaceae</taxon>
        <taxon>Cronartium</taxon>
    </lineage>
</organism>
<reference evidence="10" key="1">
    <citation type="submission" date="2013-11" db="EMBL/GenBank/DDBJ databases">
        <title>Genome sequence of the fusiform rust pathogen reveals effectors for host alternation and coevolution with pine.</title>
        <authorList>
            <consortium name="DOE Joint Genome Institute"/>
            <person name="Smith K."/>
            <person name="Pendleton A."/>
            <person name="Kubisiak T."/>
            <person name="Anderson C."/>
            <person name="Salamov A."/>
            <person name="Aerts A."/>
            <person name="Riley R."/>
            <person name="Clum A."/>
            <person name="Lindquist E."/>
            <person name="Ence D."/>
            <person name="Campbell M."/>
            <person name="Kronenberg Z."/>
            <person name="Feau N."/>
            <person name="Dhillon B."/>
            <person name="Hamelin R."/>
            <person name="Burleigh J."/>
            <person name="Smith J."/>
            <person name="Yandell M."/>
            <person name="Nelson C."/>
            <person name="Grigoriev I."/>
            <person name="Davis J."/>
        </authorList>
    </citation>
    <scope>NUCLEOTIDE SEQUENCE</scope>
    <source>
        <strain evidence="10">G11</strain>
    </source>
</reference>
<keyword evidence="7" id="KW-0804">Transcription</keyword>
<keyword evidence="4" id="KW-0963">Cytoplasm</keyword>
<feature type="compositionally biased region" description="Polar residues" evidence="9">
    <location>
        <begin position="117"/>
        <end position="130"/>
    </location>
</feature>
<evidence type="ECO:0000256" key="6">
    <source>
        <dbReference type="ARBA" id="ARBA00023015"/>
    </source>
</evidence>
<evidence type="ECO:0000256" key="4">
    <source>
        <dbReference type="ARBA" id="ARBA00022490"/>
    </source>
</evidence>
<comment type="similarity">
    <text evidence="3">Belongs to the WHI5/NRM1 family.</text>
</comment>
<evidence type="ECO:0000256" key="2">
    <source>
        <dbReference type="ARBA" id="ARBA00004496"/>
    </source>
</evidence>
<gene>
    <name evidence="10" type="ORF">CROQUDRAFT_672049</name>
</gene>
<dbReference type="OrthoDB" id="2506767at2759"/>
<evidence type="ECO:0000256" key="3">
    <source>
        <dbReference type="ARBA" id="ARBA00006922"/>
    </source>
</evidence>
<evidence type="ECO:0000256" key="5">
    <source>
        <dbReference type="ARBA" id="ARBA00022491"/>
    </source>
</evidence>
<dbReference type="GO" id="GO:0005634">
    <property type="term" value="C:nucleus"/>
    <property type="evidence" value="ECO:0007669"/>
    <property type="project" value="UniProtKB-SubCell"/>
</dbReference>
<keyword evidence="11" id="KW-1185">Reference proteome</keyword>
<evidence type="ECO:0000256" key="1">
    <source>
        <dbReference type="ARBA" id="ARBA00004123"/>
    </source>
</evidence>
<comment type="subcellular location">
    <subcellularLocation>
        <location evidence="2">Cytoplasm</location>
    </subcellularLocation>
    <subcellularLocation>
        <location evidence="1">Nucleus</location>
    </subcellularLocation>
</comment>
<feature type="compositionally biased region" description="Low complexity" evidence="9">
    <location>
        <begin position="92"/>
        <end position="108"/>
    </location>
</feature>
<sequence length="345" mass="38112">MSSNSTSPALNPILQLTPSPASLSSSSHSTTCSLKRSRHTDKARLKVLSTNLQLRLNYAKLKVSHGWHTHTLNQVENLYSIQRRRTQPARRSSSSTGSSDFTPSSSQSPVTHLSRLSHLSQKSPNLPSTLTLNDLQRTLSYPKLTQNPTPHDRPTSQPSGSNPTSRSDLDQPLTLFNPLTDLTPARPVEHHSHAFFNPTSRPSPRLIGTPARLAAFPETPNPFRAAAERRTSNGLMNIFPSMPGSARSCSEEFWRTCYSPIAFTSAREEQPTPLQSRLSITEGSMKIAPLRFNNNRTSNTTEGRSSSNSIPKTHRNRVFSTPSAGTIEEAPLDISLDDLDRINWS</sequence>
<dbReference type="Pfam" id="PF08528">
    <property type="entry name" value="Whi5"/>
    <property type="match status" value="1"/>
</dbReference>
<protein>
    <submittedName>
        <fullName evidence="10">Uncharacterized protein</fullName>
    </submittedName>
</protein>
<evidence type="ECO:0000313" key="11">
    <source>
        <dbReference type="Proteomes" id="UP000886653"/>
    </source>
</evidence>
<keyword evidence="5" id="KW-0678">Repressor</keyword>
<feature type="compositionally biased region" description="Polar residues" evidence="9">
    <location>
        <begin position="142"/>
        <end position="166"/>
    </location>
</feature>
<feature type="region of interest" description="Disordered" evidence="9">
    <location>
        <begin position="292"/>
        <end position="324"/>
    </location>
</feature>
<feature type="region of interest" description="Disordered" evidence="9">
    <location>
        <begin position="82"/>
        <end position="130"/>
    </location>
</feature>
<evidence type="ECO:0000313" key="10">
    <source>
        <dbReference type="EMBL" id="KAG0144981.1"/>
    </source>
</evidence>
<evidence type="ECO:0000256" key="7">
    <source>
        <dbReference type="ARBA" id="ARBA00023163"/>
    </source>
</evidence>
<name>A0A9P6TAA9_9BASI</name>
<dbReference type="Proteomes" id="UP000886653">
    <property type="component" value="Unassembled WGS sequence"/>
</dbReference>
<accession>A0A9P6TAA9</accession>
<keyword evidence="6" id="KW-0805">Transcription regulation</keyword>
<proteinExistence type="inferred from homology"/>
<feature type="region of interest" description="Disordered" evidence="9">
    <location>
        <begin position="142"/>
        <end position="178"/>
    </location>
</feature>
<evidence type="ECO:0000256" key="9">
    <source>
        <dbReference type="SAM" id="MobiDB-lite"/>
    </source>
</evidence>
<dbReference type="AlphaFoldDB" id="A0A9P6TAA9"/>
<dbReference type="InterPro" id="IPR013734">
    <property type="entry name" value="TF_Nrm1/Whi5"/>
</dbReference>